<name>A0A443QC56_9ACAR</name>
<sequence>MQPVIHHLIFLTLNLNFYHHQRPHMSSH</sequence>
<evidence type="ECO:0000313" key="1">
    <source>
        <dbReference type="EMBL" id="RWS00603.1"/>
    </source>
</evidence>
<accession>A0A443QC56</accession>
<protein>
    <submittedName>
        <fullName evidence="1">Uncharacterized protein</fullName>
    </submittedName>
</protein>
<dbReference type="AlphaFoldDB" id="A0A443QC56"/>
<comment type="caution">
    <text evidence="1">The sequence shown here is derived from an EMBL/GenBank/DDBJ whole genome shotgun (WGS) entry which is preliminary data.</text>
</comment>
<evidence type="ECO:0000313" key="2">
    <source>
        <dbReference type="Proteomes" id="UP000285301"/>
    </source>
</evidence>
<gene>
    <name evidence="1" type="ORF">B4U79_14981</name>
</gene>
<dbReference type="EMBL" id="NCKU01010950">
    <property type="protein sequence ID" value="RWS00603.1"/>
    <property type="molecule type" value="Genomic_DNA"/>
</dbReference>
<keyword evidence="2" id="KW-1185">Reference proteome</keyword>
<reference evidence="1 2" key="1">
    <citation type="journal article" date="2018" name="Gigascience">
        <title>Genomes of trombidid mites reveal novel predicted allergens and laterally-transferred genes associated with secondary metabolism.</title>
        <authorList>
            <person name="Dong X."/>
            <person name="Chaisiri K."/>
            <person name="Xia D."/>
            <person name="Armstrong S.D."/>
            <person name="Fang Y."/>
            <person name="Donnelly M.J."/>
            <person name="Kadowaki T."/>
            <person name="McGarry J.W."/>
            <person name="Darby A.C."/>
            <person name="Makepeace B.L."/>
        </authorList>
    </citation>
    <scope>NUCLEOTIDE SEQUENCE [LARGE SCALE GENOMIC DNA]</scope>
    <source>
        <strain evidence="1">UoL-WK</strain>
    </source>
</reference>
<organism evidence="1 2">
    <name type="scientific">Dinothrombium tinctorium</name>
    <dbReference type="NCBI Taxonomy" id="1965070"/>
    <lineage>
        <taxon>Eukaryota</taxon>
        <taxon>Metazoa</taxon>
        <taxon>Ecdysozoa</taxon>
        <taxon>Arthropoda</taxon>
        <taxon>Chelicerata</taxon>
        <taxon>Arachnida</taxon>
        <taxon>Acari</taxon>
        <taxon>Acariformes</taxon>
        <taxon>Trombidiformes</taxon>
        <taxon>Prostigmata</taxon>
        <taxon>Anystina</taxon>
        <taxon>Parasitengona</taxon>
        <taxon>Trombidioidea</taxon>
        <taxon>Trombidiidae</taxon>
        <taxon>Dinothrombium</taxon>
    </lineage>
</organism>
<proteinExistence type="predicted"/>
<dbReference type="Proteomes" id="UP000285301">
    <property type="component" value="Unassembled WGS sequence"/>
</dbReference>